<dbReference type="PROSITE" id="PS50222">
    <property type="entry name" value="EF_HAND_2"/>
    <property type="match status" value="2"/>
</dbReference>
<keyword evidence="4" id="KW-0106">Calcium</keyword>
<evidence type="ECO:0000256" key="4">
    <source>
        <dbReference type="ARBA" id="ARBA00022837"/>
    </source>
</evidence>
<dbReference type="SMART" id="SM00054">
    <property type="entry name" value="EFh"/>
    <property type="match status" value="4"/>
</dbReference>
<evidence type="ECO:0000256" key="5">
    <source>
        <dbReference type="ARBA" id="ARBA00023034"/>
    </source>
</evidence>
<dbReference type="Gene3D" id="1.10.238.10">
    <property type="entry name" value="EF-hand"/>
    <property type="match status" value="2"/>
</dbReference>
<evidence type="ECO:0000256" key="3">
    <source>
        <dbReference type="ARBA" id="ARBA00022737"/>
    </source>
</evidence>
<dbReference type="GO" id="GO:0005783">
    <property type="term" value="C:endoplasmic reticulum"/>
    <property type="evidence" value="ECO:0007669"/>
    <property type="project" value="TreeGrafter"/>
</dbReference>
<dbReference type="AlphaFoldDB" id="A0A147BH67"/>
<dbReference type="Pfam" id="PF13202">
    <property type="entry name" value="EF-hand_5"/>
    <property type="match status" value="1"/>
</dbReference>
<dbReference type="GO" id="GO:0005796">
    <property type="term" value="C:Golgi lumen"/>
    <property type="evidence" value="ECO:0007669"/>
    <property type="project" value="UniProtKB-SubCell"/>
</dbReference>
<keyword evidence="2" id="KW-0732">Signal</keyword>
<dbReference type="SUPFAM" id="SSF47473">
    <property type="entry name" value="EF-hand"/>
    <property type="match status" value="2"/>
</dbReference>
<evidence type="ECO:0000256" key="6">
    <source>
        <dbReference type="ARBA" id="ARBA00023180"/>
    </source>
</evidence>
<evidence type="ECO:0000313" key="11">
    <source>
        <dbReference type="EMBL" id="JAR90101.1"/>
    </source>
</evidence>
<dbReference type="InterPro" id="IPR002048">
    <property type="entry name" value="EF_hand_dom"/>
</dbReference>
<dbReference type="InterPro" id="IPR011992">
    <property type="entry name" value="EF-hand-dom_pair"/>
</dbReference>
<dbReference type="InterPro" id="IPR018247">
    <property type="entry name" value="EF_Hand_1_Ca_BS"/>
</dbReference>
<keyword evidence="5" id="KW-0333">Golgi apparatus</keyword>
<organism evidence="11">
    <name type="scientific">Ixodes ricinus</name>
    <name type="common">Common tick</name>
    <name type="synonym">Acarus ricinus</name>
    <dbReference type="NCBI Taxonomy" id="34613"/>
    <lineage>
        <taxon>Eukaryota</taxon>
        <taxon>Metazoa</taxon>
        <taxon>Ecdysozoa</taxon>
        <taxon>Arthropoda</taxon>
        <taxon>Chelicerata</taxon>
        <taxon>Arachnida</taxon>
        <taxon>Acari</taxon>
        <taxon>Parasitiformes</taxon>
        <taxon>Ixodida</taxon>
        <taxon>Ixodoidea</taxon>
        <taxon>Ixodidae</taxon>
        <taxon>Ixodinae</taxon>
        <taxon>Ixodes</taxon>
    </lineage>
</organism>
<dbReference type="FunFam" id="1.10.238.10:FF:000120">
    <property type="entry name" value="45 kDa calcium-binding protein"/>
    <property type="match status" value="1"/>
</dbReference>
<proteinExistence type="predicted"/>
<reference evidence="11" key="1">
    <citation type="journal article" date="2018" name="PLoS Negl. Trop. Dis.">
        <title>Sialome diversity of ticks revealed by RNAseq of single tick salivary glands.</title>
        <authorList>
            <person name="Perner J."/>
            <person name="Kropackova S."/>
            <person name="Kopacek P."/>
            <person name="Ribeiro J.M."/>
        </authorList>
    </citation>
    <scope>NUCLEOTIDE SEQUENCE</scope>
    <source>
        <strain evidence="11">Siblings of single egg batch collected in Ceske Budejovice</strain>
        <tissue evidence="11">Salivary glands</tissue>
    </source>
</reference>
<dbReference type="PROSITE" id="PS00018">
    <property type="entry name" value="EF_HAND_1"/>
    <property type="match status" value="3"/>
</dbReference>
<accession>A0A147BH67</accession>
<comment type="subcellular location">
    <subcellularLocation>
        <location evidence="7">Golgi apparatus lumen</location>
    </subcellularLocation>
</comment>
<dbReference type="GO" id="GO:0017156">
    <property type="term" value="P:calcium-ion regulated exocytosis"/>
    <property type="evidence" value="ECO:0007669"/>
    <property type="project" value="TreeGrafter"/>
</dbReference>
<dbReference type="PANTHER" id="PTHR10827:SF98">
    <property type="entry name" value="45 KDA CALCIUM-BINDING PROTEIN"/>
    <property type="match status" value="1"/>
</dbReference>
<keyword evidence="6" id="KW-0325">Glycoprotein</keyword>
<feature type="domain" description="EF-hand" evidence="10">
    <location>
        <begin position="111"/>
        <end position="146"/>
    </location>
</feature>
<dbReference type="GO" id="GO:0005509">
    <property type="term" value="F:calcium ion binding"/>
    <property type="evidence" value="ECO:0007669"/>
    <property type="project" value="InterPro"/>
</dbReference>
<evidence type="ECO:0000256" key="2">
    <source>
        <dbReference type="ARBA" id="ARBA00022729"/>
    </source>
</evidence>
<dbReference type="EMBL" id="GEGO01005303">
    <property type="protein sequence ID" value="JAR90101.1"/>
    <property type="molecule type" value="Transcribed_RNA"/>
</dbReference>
<evidence type="ECO:0000259" key="10">
    <source>
        <dbReference type="PROSITE" id="PS50222"/>
    </source>
</evidence>
<protein>
    <recommendedName>
        <fullName evidence="8">45 kDa calcium-binding protein</fullName>
    </recommendedName>
    <alternativeName>
        <fullName evidence="9">Stromal cell-derived factor 4</fullName>
    </alternativeName>
</protein>
<feature type="domain" description="EF-hand" evidence="10">
    <location>
        <begin position="150"/>
        <end position="185"/>
    </location>
</feature>
<evidence type="ECO:0000256" key="1">
    <source>
        <dbReference type="ARBA" id="ARBA00022723"/>
    </source>
</evidence>
<keyword evidence="1" id="KW-0479">Metal-binding</keyword>
<sequence>MVAAMQQPVLGAASSNLAVVCFVSVVVSCWTVPLQPNATRSFRSLTERNVRDKVTDFNRSRFANVKLDQLNASVIKPPDHLEGLPMERDGQLNPKYRKEVLLGAQASAEDQDDALLRSVYSKADENQDGQLSIKELEKWIAAKVKEHYSQAVRDNFWIFSALDKNHDGRVSWDEYHVNFMLEKGFDDNYAKHHPEDHKGLERSVKEKILLDKASWFEAANSDPDALNIDEFLTFRHPEHSHVSLLKMVNDIISNLDENGDEQLSEEEFAQLTPDETTRQSKEEWKKERILEFRQSIDQNGDGRASRQELLMYNDPENPVHARSEARELVAQADTNGDNKLSLDEVLAKKDIFLGSKMVNTARNIHDEF</sequence>
<name>A0A147BH67_IXORI</name>
<dbReference type="Pfam" id="PF13499">
    <property type="entry name" value="EF-hand_7"/>
    <property type="match status" value="1"/>
</dbReference>
<dbReference type="CDD" id="cd16225">
    <property type="entry name" value="EFh_CREC_cab45"/>
    <property type="match status" value="1"/>
</dbReference>
<evidence type="ECO:0000256" key="8">
    <source>
        <dbReference type="ARBA" id="ARBA00023817"/>
    </source>
</evidence>
<dbReference type="PANTHER" id="PTHR10827">
    <property type="entry name" value="RETICULOCALBIN"/>
    <property type="match status" value="1"/>
</dbReference>
<evidence type="ECO:0000256" key="9">
    <source>
        <dbReference type="ARBA" id="ARBA00031511"/>
    </source>
</evidence>
<evidence type="ECO:0000256" key="7">
    <source>
        <dbReference type="ARBA" id="ARBA00023769"/>
    </source>
</evidence>
<keyword evidence="3" id="KW-0677">Repeat</keyword>
<dbReference type="InterPro" id="IPR027240">
    <property type="entry name" value="CAB45_EFh"/>
</dbReference>